<evidence type="ECO:0000256" key="1">
    <source>
        <dbReference type="SAM" id="MobiDB-lite"/>
    </source>
</evidence>
<keyword evidence="4" id="KW-1185">Reference proteome</keyword>
<proteinExistence type="predicted"/>
<evidence type="ECO:0000313" key="4">
    <source>
        <dbReference type="Proteomes" id="UP000270924"/>
    </source>
</evidence>
<dbReference type="OMA" id="SIRETYM"/>
<dbReference type="InParanoid" id="A0A3P7EJV8"/>
<protein>
    <recommendedName>
        <fullName evidence="2">DUF1758 domain-containing protein</fullName>
    </recommendedName>
</protein>
<organism evidence="3 4">
    <name type="scientific">Wuchereria bancrofti</name>
    <dbReference type="NCBI Taxonomy" id="6293"/>
    <lineage>
        <taxon>Eukaryota</taxon>
        <taxon>Metazoa</taxon>
        <taxon>Ecdysozoa</taxon>
        <taxon>Nematoda</taxon>
        <taxon>Chromadorea</taxon>
        <taxon>Rhabditida</taxon>
        <taxon>Spirurina</taxon>
        <taxon>Spiruromorpha</taxon>
        <taxon>Filarioidea</taxon>
        <taxon>Onchocercidae</taxon>
        <taxon>Wuchereria</taxon>
    </lineage>
</organism>
<sequence length="175" mass="19711">MKRDEVEKQNKISKDSERTNRRSKIVAATVDNDVVEDNNTQETYMMCKEVRLINPEEPEKTTNALVFFDTRSGCNYITESMVNKVELKPTSPSVGMLITGLVGTKKYKSRKTAFGVQTLHGKKNFVDSILERVPYLINHDSEKLEGGWGKPDVLLGVKGIADLVIRNSTKHPPGW</sequence>
<dbReference type="Pfam" id="PF05585">
    <property type="entry name" value="DUF1758"/>
    <property type="match status" value="1"/>
</dbReference>
<name>A0A3P7EJV8_WUCBA</name>
<dbReference type="OrthoDB" id="5851913at2759"/>
<feature type="region of interest" description="Disordered" evidence="1">
    <location>
        <begin position="1"/>
        <end position="20"/>
    </location>
</feature>
<evidence type="ECO:0000313" key="3">
    <source>
        <dbReference type="EMBL" id="VDM23360.1"/>
    </source>
</evidence>
<accession>A0A3P7EJV8</accession>
<reference evidence="3 4" key="1">
    <citation type="submission" date="2018-11" db="EMBL/GenBank/DDBJ databases">
        <authorList>
            <consortium name="Pathogen Informatics"/>
        </authorList>
    </citation>
    <scope>NUCLEOTIDE SEQUENCE [LARGE SCALE GENOMIC DNA]</scope>
</reference>
<evidence type="ECO:0000259" key="2">
    <source>
        <dbReference type="Pfam" id="PF05585"/>
    </source>
</evidence>
<feature type="domain" description="DUF1758" evidence="2">
    <location>
        <begin position="53"/>
        <end position="132"/>
    </location>
</feature>
<dbReference type="EMBL" id="UYWW01013346">
    <property type="protein sequence ID" value="VDM23360.1"/>
    <property type="molecule type" value="Genomic_DNA"/>
</dbReference>
<dbReference type="InterPro" id="IPR008737">
    <property type="entry name" value="DUF1758"/>
</dbReference>
<gene>
    <name evidence="3" type="ORF">WBA_LOCUS12957</name>
</gene>
<dbReference type="AlphaFoldDB" id="A0A3P7EJV8"/>
<dbReference type="Proteomes" id="UP000270924">
    <property type="component" value="Unassembled WGS sequence"/>
</dbReference>